<reference evidence="2 4" key="2">
    <citation type="submission" date="2018-11" db="EMBL/GenBank/DDBJ databases">
        <authorList>
            <consortium name="Pathogen Informatics"/>
        </authorList>
    </citation>
    <scope>NUCLEOTIDE SEQUENCE [LARGE SCALE GENOMIC DNA]</scope>
</reference>
<sequence>MNDEEIHSLARIILPGIKTNSMTRIGHFFTIIEDADGFGVLTTTDDREKCNCCHQSTRQYTYSKTPLSADMNKTTSSTGKPLEGSNLTTNTNNALRKKTKSDQNLRANEVQLRILNDPTLISQQPQPTNNKVLIRIGTTTDGTKKQVVEEEGNCLKQCWTECGQCCIGILRGI</sequence>
<evidence type="ECO:0000313" key="2">
    <source>
        <dbReference type="EMBL" id="VDN59538.1"/>
    </source>
</evidence>
<protein>
    <submittedName>
        <fullName evidence="2 5">Uncharacterized protein</fullName>
    </submittedName>
</protein>
<evidence type="ECO:0000256" key="1">
    <source>
        <dbReference type="SAM" id="MobiDB-lite"/>
    </source>
</evidence>
<organism evidence="3 5">
    <name type="scientific">Dracunculus medinensis</name>
    <name type="common">Guinea worm</name>
    <dbReference type="NCBI Taxonomy" id="318479"/>
    <lineage>
        <taxon>Eukaryota</taxon>
        <taxon>Metazoa</taxon>
        <taxon>Ecdysozoa</taxon>
        <taxon>Nematoda</taxon>
        <taxon>Chromadorea</taxon>
        <taxon>Rhabditida</taxon>
        <taxon>Spirurina</taxon>
        <taxon>Dracunculoidea</taxon>
        <taxon>Dracunculidae</taxon>
        <taxon>Dracunculus</taxon>
    </lineage>
</organism>
<dbReference type="WBParaSite" id="DME_0000640001-mRNA-1">
    <property type="protein sequence ID" value="DME_0000640001-mRNA-1"/>
    <property type="gene ID" value="DME_0000640001"/>
</dbReference>
<keyword evidence="4" id="KW-1185">Reference proteome</keyword>
<reference evidence="5" key="1">
    <citation type="submission" date="2016-04" db="UniProtKB">
        <authorList>
            <consortium name="WormBaseParasite"/>
        </authorList>
    </citation>
    <scope>IDENTIFICATION</scope>
</reference>
<evidence type="ECO:0000313" key="3">
    <source>
        <dbReference type="Proteomes" id="UP000038040"/>
    </source>
</evidence>
<proteinExistence type="predicted"/>
<dbReference type="Proteomes" id="UP000038040">
    <property type="component" value="Unplaced"/>
</dbReference>
<dbReference type="AlphaFoldDB" id="A0A0N4UG08"/>
<name>A0A0N4UG08_DRAME</name>
<evidence type="ECO:0000313" key="4">
    <source>
        <dbReference type="Proteomes" id="UP000274756"/>
    </source>
</evidence>
<gene>
    <name evidence="2" type="ORF">DME_LOCUS9511</name>
</gene>
<dbReference type="EMBL" id="UYYG01001184">
    <property type="protein sequence ID" value="VDN59538.1"/>
    <property type="molecule type" value="Genomic_DNA"/>
</dbReference>
<feature type="region of interest" description="Disordered" evidence="1">
    <location>
        <begin position="68"/>
        <end position="90"/>
    </location>
</feature>
<accession>A0A0N4UG08</accession>
<dbReference type="Proteomes" id="UP000274756">
    <property type="component" value="Unassembled WGS sequence"/>
</dbReference>
<evidence type="ECO:0000313" key="5">
    <source>
        <dbReference type="WBParaSite" id="DME_0000640001-mRNA-1"/>
    </source>
</evidence>